<keyword evidence="3 6" id="KW-0418">Kinase</keyword>
<dbReference type="InterPro" id="IPR045540">
    <property type="entry name" value="YegS/DAGK_C"/>
</dbReference>
<evidence type="ECO:0000256" key="3">
    <source>
        <dbReference type="ARBA" id="ARBA00022777"/>
    </source>
</evidence>
<dbReference type="InterPro" id="IPR016064">
    <property type="entry name" value="NAD/diacylglycerol_kinase_sf"/>
</dbReference>
<dbReference type="Proteomes" id="UP000294823">
    <property type="component" value="Unassembled WGS sequence"/>
</dbReference>
<dbReference type="PANTHER" id="PTHR12358:SF54">
    <property type="entry name" value="SPHINGOSINE KINASE RELATED PROTEIN"/>
    <property type="match status" value="1"/>
</dbReference>
<dbReference type="InterPro" id="IPR017438">
    <property type="entry name" value="ATP-NAD_kinase_N"/>
</dbReference>
<organism evidence="6 7">
    <name type="scientific">Halomonas marinisediminis</name>
    <dbReference type="NCBI Taxonomy" id="2546095"/>
    <lineage>
        <taxon>Bacteria</taxon>
        <taxon>Pseudomonadati</taxon>
        <taxon>Pseudomonadota</taxon>
        <taxon>Gammaproteobacteria</taxon>
        <taxon>Oceanospirillales</taxon>
        <taxon>Halomonadaceae</taxon>
        <taxon>Halomonas</taxon>
    </lineage>
</organism>
<gene>
    <name evidence="6" type="ORF">E0702_02105</name>
</gene>
<dbReference type="Gene3D" id="2.60.200.40">
    <property type="match status" value="1"/>
</dbReference>
<comment type="caution">
    <text evidence="6">The sequence shown here is derived from an EMBL/GenBank/DDBJ whole genome shotgun (WGS) entry which is preliminary data.</text>
</comment>
<accession>A0ABY2DAR7</accession>
<evidence type="ECO:0000256" key="1">
    <source>
        <dbReference type="ARBA" id="ARBA00022679"/>
    </source>
</evidence>
<dbReference type="EMBL" id="SLTR01000002">
    <property type="protein sequence ID" value="TDB05024.1"/>
    <property type="molecule type" value="Genomic_DNA"/>
</dbReference>
<dbReference type="SMART" id="SM00046">
    <property type="entry name" value="DAGKc"/>
    <property type="match status" value="1"/>
</dbReference>
<dbReference type="SUPFAM" id="SSF111331">
    <property type="entry name" value="NAD kinase/diacylglycerol kinase-like"/>
    <property type="match status" value="1"/>
</dbReference>
<keyword evidence="7" id="KW-1185">Reference proteome</keyword>
<keyword evidence="2" id="KW-0547">Nucleotide-binding</keyword>
<dbReference type="InterPro" id="IPR050187">
    <property type="entry name" value="Lipid_Phosphate_FormReg"/>
</dbReference>
<evidence type="ECO:0000256" key="2">
    <source>
        <dbReference type="ARBA" id="ARBA00022741"/>
    </source>
</evidence>
<feature type="domain" description="DAGKc" evidence="5">
    <location>
        <begin position="46"/>
        <end position="121"/>
    </location>
</feature>
<dbReference type="NCBIfam" id="TIGR00147">
    <property type="entry name" value="YegS/Rv2252/BmrU family lipid kinase"/>
    <property type="match status" value="1"/>
</dbReference>
<dbReference type="PROSITE" id="PS50146">
    <property type="entry name" value="DAGK"/>
    <property type="match status" value="1"/>
</dbReference>
<evidence type="ECO:0000259" key="5">
    <source>
        <dbReference type="PROSITE" id="PS50146"/>
    </source>
</evidence>
<dbReference type="InterPro" id="IPR001206">
    <property type="entry name" value="Diacylglycerol_kinase_cat_dom"/>
</dbReference>
<dbReference type="PANTHER" id="PTHR12358">
    <property type="entry name" value="SPHINGOSINE KINASE"/>
    <property type="match status" value="1"/>
</dbReference>
<keyword evidence="1" id="KW-0808">Transferase</keyword>
<keyword evidence="4" id="KW-0067">ATP-binding</keyword>
<dbReference type="Gene3D" id="3.40.50.10330">
    <property type="entry name" value="Probable inorganic polyphosphate/atp-NAD kinase, domain 1"/>
    <property type="match status" value="1"/>
</dbReference>
<evidence type="ECO:0000313" key="7">
    <source>
        <dbReference type="Proteomes" id="UP000294823"/>
    </source>
</evidence>
<proteinExistence type="predicted"/>
<evidence type="ECO:0000256" key="4">
    <source>
        <dbReference type="ARBA" id="ARBA00022840"/>
    </source>
</evidence>
<reference evidence="6 7" key="1">
    <citation type="submission" date="2019-03" db="EMBL/GenBank/DDBJ databases">
        <title>Halomonas marinisediminis sp. nov., a moderately halophilic bacterium isolated from the Bohai Gulf.</title>
        <authorList>
            <person name="Ji X."/>
        </authorList>
    </citation>
    <scope>NUCLEOTIDE SEQUENCE [LARGE SCALE GENOMIC DNA]</scope>
    <source>
        <strain evidence="6 7">204</strain>
    </source>
</reference>
<dbReference type="RefSeq" id="WP_132041322.1">
    <property type="nucleotide sequence ID" value="NZ_SLTR01000002.1"/>
</dbReference>
<name>A0ABY2DAR7_9GAMM</name>
<dbReference type="Pfam" id="PF19279">
    <property type="entry name" value="YegS_C"/>
    <property type="match status" value="1"/>
</dbReference>
<sequence length="289" mass="32060">MRYWLIANTRAGSGSRGADFWKPRLERAGITPHQVRDLGDDDWETELDTDDTVLVAGGDGSVNRAARVCLDRGATLGVLPSGTANDFSRNLHLPDDPDALCRVIARGRVERVDVGWLDDQLFLNVVHIGLGTLPTTQASTRLKRWLGRFSYAAMLPQLRRLGLTRGFKATIHTDDERIEGRWLSLAIASGSFFGGGTRVPGASPRSGRLTLIAVRPRPWWELLWTFLVTRYKGATPSDNDSVEQYATADCRIQMEQQHRITADGELLGKFAELQLRIDKGALPVITGKR</sequence>
<dbReference type="InterPro" id="IPR005218">
    <property type="entry name" value="Diacylglycerol/lipid_kinase"/>
</dbReference>
<evidence type="ECO:0000313" key="6">
    <source>
        <dbReference type="EMBL" id="TDB05024.1"/>
    </source>
</evidence>
<dbReference type="Pfam" id="PF00781">
    <property type="entry name" value="DAGK_cat"/>
    <property type="match status" value="1"/>
</dbReference>
<protein>
    <submittedName>
        <fullName evidence="6">YegS/Rv2252/BmrU family lipid kinase</fullName>
    </submittedName>
</protein>
<dbReference type="GO" id="GO:0016301">
    <property type="term" value="F:kinase activity"/>
    <property type="evidence" value="ECO:0007669"/>
    <property type="project" value="UniProtKB-KW"/>
</dbReference>